<dbReference type="RefSeq" id="XP_001735325.1">
    <property type="nucleotide sequence ID" value="XM_001735273.1"/>
</dbReference>
<dbReference type="SUPFAM" id="SSF52540">
    <property type="entry name" value="P-loop containing nucleoside triphosphate hydrolases"/>
    <property type="match status" value="1"/>
</dbReference>
<dbReference type="OMA" id="IMDIVSH"/>
<gene>
    <name evidence="8" type="ORF">EDI_315780</name>
</gene>
<evidence type="ECO:0000256" key="3">
    <source>
        <dbReference type="ARBA" id="ARBA00022806"/>
    </source>
</evidence>
<dbReference type="InterPro" id="IPR011545">
    <property type="entry name" value="DEAD/DEAH_box_helicase_dom"/>
</dbReference>
<feature type="domain" description="Helicase C-terminal" evidence="7">
    <location>
        <begin position="320"/>
        <end position="475"/>
    </location>
</feature>
<feature type="domain" description="Helicase ATP-binding" evidence="6">
    <location>
        <begin position="99"/>
        <end position="287"/>
    </location>
</feature>
<keyword evidence="8" id="KW-0413">Isomerase</keyword>
<evidence type="ECO:0000256" key="4">
    <source>
        <dbReference type="ARBA" id="ARBA00022840"/>
    </source>
</evidence>
<dbReference type="PROSITE" id="PS51192">
    <property type="entry name" value="HELICASE_ATP_BIND_1"/>
    <property type="match status" value="1"/>
</dbReference>
<evidence type="ECO:0000313" key="9">
    <source>
        <dbReference type="Proteomes" id="UP000008076"/>
    </source>
</evidence>
<dbReference type="KEGG" id="edi:EDI_315780"/>
<dbReference type="EC" id="5.99.1.3" evidence="8"/>
<sequence length="502" mass="57376">MQNPSHHKQQKSDHFSLQKVHEKHKNQIKKHERETTKKQFYNSAEIEMNEKGTQEFHWEKEVSGKQVTVINNEFTDEITKILEINGIKELYPMQKIVQQFIFTTDTDIAVRAPTGSGKTLAYTLPLLKLINPLFNHIQTVVLIPTLPLVLQVSNVMKPLLKTINCNLTSLGESSIEKETSCNSHVIVTTPIRLLNHLSKSTLDLKWLKYLIYDETDKLLTIPALFPLLNMIKKQYISPQYMVDIKTGKSLNVFSSSTNQFRSLLFSATLSSSPKAFKQLQMNKPLLLTFDDSFVRDINEITQTKYVLPSTIENRYTPVLPVEKDLVVLELLKTSGKSIIFCNSNNTAFVLFRLIQEMAEFIGKNKKEIGCIISSMKQKEKLKVIKKVENDSIDVFVTTDLMSRGIDIKRLKTVINFDCPVSTQLYVHRAGRTGRAGNEGICHTIVLTNEVGNLKSYLKKMNNELHKVPVIVEESLTKSYNKITKLLEENPSTLQPEKQKKHI</sequence>
<dbReference type="Gene3D" id="3.40.50.300">
    <property type="entry name" value="P-loop containing nucleotide triphosphate hydrolases"/>
    <property type="match status" value="2"/>
</dbReference>
<dbReference type="eggNOG" id="KOG0350">
    <property type="taxonomic scope" value="Eukaryota"/>
</dbReference>
<dbReference type="EMBL" id="DS548454">
    <property type="protein sequence ID" value="EDR28474.1"/>
    <property type="molecule type" value="Genomic_DNA"/>
</dbReference>
<dbReference type="GeneID" id="5880265"/>
<reference evidence="9" key="1">
    <citation type="submission" date="2007-12" db="EMBL/GenBank/DDBJ databases">
        <title>Annotation of Entamoeba dispar SAW760.</title>
        <authorList>
            <person name="Lorenzi H."/>
            <person name="Inman J."/>
            <person name="Schobel S."/>
            <person name="Amedeo P."/>
            <person name="Caler E."/>
        </authorList>
    </citation>
    <scope>NUCLEOTIDE SEQUENCE [LARGE SCALE GENOMIC DNA]</scope>
    <source>
        <strain evidence="9">ATCC PRA-260 / SAW760</strain>
    </source>
</reference>
<dbReference type="GO" id="GO:0016787">
    <property type="term" value="F:hydrolase activity"/>
    <property type="evidence" value="ECO:0007669"/>
    <property type="project" value="UniProtKB-KW"/>
</dbReference>
<dbReference type="SMART" id="SM00487">
    <property type="entry name" value="DEXDc"/>
    <property type="match status" value="1"/>
</dbReference>
<dbReference type="GO" id="GO:0003676">
    <property type="term" value="F:nucleic acid binding"/>
    <property type="evidence" value="ECO:0007669"/>
    <property type="project" value="InterPro"/>
</dbReference>
<keyword evidence="4" id="KW-0067">ATP-binding</keyword>
<accession>B0EAG1</accession>
<evidence type="ECO:0000256" key="5">
    <source>
        <dbReference type="SAM" id="MobiDB-lite"/>
    </source>
</evidence>
<evidence type="ECO:0000259" key="7">
    <source>
        <dbReference type="PROSITE" id="PS51194"/>
    </source>
</evidence>
<dbReference type="Proteomes" id="UP000008076">
    <property type="component" value="Unassembled WGS sequence"/>
</dbReference>
<evidence type="ECO:0000256" key="2">
    <source>
        <dbReference type="ARBA" id="ARBA00022801"/>
    </source>
</evidence>
<keyword evidence="9" id="KW-1185">Reference proteome</keyword>
<dbReference type="PROSITE" id="PS51194">
    <property type="entry name" value="HELICASE_CTER"/>
    <property type="match status" value="1"/>
</dbReference>
<keyword evidence="3 8" id="KW-0347">Helicase</keyword>
<dbReference type="InterPro" id="IPR050079">
    <property type="entry name" value="DEAD_box_RNA_helicase"/>
</dbReference>
<feature type="compositionally biased region" description="Basic and acidic residues" evidence="5">
    <location>
        <begin position="10"/>
        <end position="20"/>
    </location>
</feature>
<dbReference type="Pfam" id="PF00271">
    <property type="entry name" value="Helicase_C"/>
    <property type="match status" value="1"/>
</dbReference>
<evidence type="ECO:0000313" key="8">
    <source>
        <dbReference type="EMBL" id="EDR28474.1"/>
    </source>
</evidence>
<dbReference type="PANTHER" id="PTHR47959">
    <property type="entry name" value="ATP-DEPENDENT RNA HELICASE RHLE-RELATED"/>
    <property type="match status" value="1"/>
</dbReference>
<dbReference type="AlphaFoldDB" id="B0EAG1"/>
<dbReference type="PANTHER" id="PTHR47959:SF1">
    <property type="entry name" value="ATP-DEPENDENT RNA HELICASE DBPA"/>
    <property type="match status" value="1"/>
</dbReference>
<evidence type="ECO:0000259" key="6">
    <source>
        <dbReference type="PROSITE" id="PS51192"/>
    </source>
</evidence>
<feature type="region of interest" description="Disordered" evidence="5">
    <location>
        <begin position="1"/>
        <end position="37"/>
    </location>
</feature>
<name>B0EAG1_ENTDS</name>
<dbReference type="GO" id="GO:0005829">
    <property type="term" value="C:cytosol"/>
    <property type="evidence" value="ECO:0007669"/>
    <property type="project" value="TreeGrafter"/>
</dbReference>
<dbReference type="OrthoDB" id="3370at2759"/>
<keyword evidence="1" id="KW-0547">Nucleotide-binding</keyword>
<proteinExistence type="predicted"/>
<dbReference type="GO" id="GO:0005524">
    <property type="term" value="F:ATP binding"/>
    <property type="evidence" value="ECO:0007669"/>
    <property type="project" value="UniProtKB-KW"/>
</dbReference>
<dbReference type="SMART" id="SM00490">
    <property type="entry name" value="HELICc"/>
    <property type="match status" value="1"/>
</dbReference>
<dbReference type="GO" id="GO:0003724">
    <property type="term" value="F:RNA helicase activity"/>
    <property type="evidence" value="ECO:0007669"/>
    <property type="project" value="TreeGrafter"/>
</dbReference>
<dbReference type="InterPro" id="IPR027417">
    <property type="entry name" value="P-loop_NTPase"/>
</dbReference>
<evidence type="ECO:0000256" key="1">
    <source>
        <dbReference type="ARBA" id="ARBA00022741"/>
    </source>
</evidence>
<protein>
    <submittedName>
        <fullName evidence="8">ATP-dependent RNA helicase DBP6, putative</fullName>
        <ecNumber evidence="8">5.99.1.3</ecNumber>
    </submittedName>
</protein>
<dbReference type="InterPro" id="IPR001650">
    <property type="entry name" value="Helicase_C-like"/>
</dbReference>
<dbReference type="VEuPathDB" id="AmoebaDB:EDI_315780"/>
<organism evidence="9">
    <name type="scientific">Entamoeba dispar (strain ATCC PRA-260 / SAW760)</name>
    <dbReference type="NCBI Taxonomy" id="370354"/>
    <lineage>
        <taxon>Eukaryota</taxon>
        <taxon>Amoebozoa</taxon>
        <taxon>Evosea</taxon>
        <taxon>Archamoebae</taxon>
        <taxon>Mastigamoebida</taxon>
        <taxon>Entamoebidae</taxon>
        <taxon>Entamoeba</taxon>
    </lineage>
</organism>
<dbReference type="Pfam" id="PF00270">
    <property type="entry name" value="DEAD"/>
    <property type="match status" value="1"/>
</dbReference>
<dbReference type="InterPro" id="IPR014001">
    <property type="entry name" value="Helicase_ATP-bd"/>
</dbReference>
<dbReference type="CDD" id="cd18787">
    <property type="entry name" value="SF2_C_DEAD"/>
    <property type="match status" value="1"/>
</dbReference>
<keyword evidence="2" id="KW-0378">Hydrolase</keyword>